<reference evidence="3" key="1">
    <citation type="journal article" date="2019" name="Int. J. Syst. Evol. Microbiol.">
        <title>The Global Catalogue of Microorganisms (GCM) 10K type strain sequencing project: providing services to taxonomists for standard genome sequencing and annotation.</title>
        <authorList>
            <consortium name="The Broad Institute Genomics Platform"/>
            <consortium name="The Broad Institute Genome Sequencing Center for Infectious Disease"/>
            <person name="Wu L."/>
            <person name="Ma J."/>
        </authorList>
    </citation>
    <scope>NUCLEOTIDE SEQUENCE [LARGE SCALE GENOMIC DNA]</scope>
    <source>
        <strain evidence="3">JCM 31920</strain>
    </source>
</reference>
<dbReference type="InterPro" id="IPR038461">
    <property type="entry name" value="Schlafen_AlbA_2_dom_sf"/>
</dbReference>
<proteinExistence type="predicted"/>
<keyword evidence="2" id="KW-0067">ATP-binding</keyword>
<dbReference type="GO" id="GO:0005524">
    <property type="term" value="F:ATP binding"/>
    <property type="evidence" value="ECO:0007669"/>
    <property type="project" value="UniProtKB-KW"/>
</dbReference>
<keyword evidence="2" id="KW-0547">Nucleotide-binding</keyword>
<dbReference type="InterPro" id="IPR007421">
    <property type="entry name" value="Schlafen_AlbA_2_dom"/>
</dbReference>
<keyword evidence="3" id="KW-1185">Reference proteome</keyword>
<evidence type="ECO:0000313" key="3">
    <source>
        <dbReference type="Proteomes" id="UP001501508"/>
    </source>
</evidence>
<gene>
    <name evidence="2" type="ORF">GCM10023091_31960</name>
</gene>
<dbReference type="Proteomes" id="UP001501508">
    <property type="component" value="Unassembled WGS sequence"/>
</dbReference>
<dbReference type="Gene3D" id="3.30.565.60">
    <property type="match status" value="1"/>
</dbReference>
<comment type="caution">
    <text evidence="2">The sequence shown here is derived from an EMBL/GenBank/DDBJ whole genome shotgun (WGS) entry which is preliminary data.</text>
</comment>
<dbReference type="PANTHER" id="PTHR30595">
    <property type="entry name" value="GLPR-RELATED TRANSCRIPTIONAL REPRESSOR"/>
    <property type="match status" value="1"/>
</dbReference>
<accession>A0ABP8M5L4</accession>
<protein>
    <submittedName>
        <fullName evidence="2">ATP-binding protein</fullName>
    </submittedName>
</protein>
<dbReference type="Pfam" id="PF13749">
    <property type="entry name" value="HATPase_c_4"/>
    <property type="match status" value="1"/>
</dbReference>
<evidence type="ECO:0000259" key="1">
    <source>
        <dbReference type="Pfam" id="PF04326"/>
    </source>
</evidence>
<name>A0ABP8M5L4_9BACT</name>
<dbReference type="Pfam" id="PF04326">
    <property type="entry name" value="SLFN_AlbA_2"/>
    <property type="match status" value="1"/>
</dbReference>
<organism evidence="2 3">
    <name type="scientific">Ravibacter arvi</name>
    <dbReference type="NCBI Taxonomy" id="2051041"/>
    <lineage>
        <taxon>Bacteria</taxon>
        <taxon>Pseudomonadati</taxon>
        <taxon>Bacteroidota</taxon>
        <taxon>Cytophagia</taxon>
        <taxon>Cytophagales</taxon>
        <taxon>Spirosomataceae</taxon>
        <taxon>Ravibacter</taxon>
    </lineage>
</organism>
<dbReference type="RefSeq" id="WP_345031018.1">
    <property type="nucleotide sequence ID" value="NZ_BAABEY010000029.1"/>
</dbReference>
<evidence type="ECO:0000313" key="2">
    <source>
        <dbReference type="EMBL" id="GAA4443431.1"/>
    </source>
</evidence>
<dbReference type="PANTHER" id="PTHR30595:SF6">
    <property type="entry name" value="SCHLAFEN ALBA-2 DOMAIN-CONTAINING PROTEIN"/>
    <property type="match status" value="1"/>
</dbReference>
<feature type="domain" description="Schlafen AlbA-2" evidence="1">
    <location>
        <begin position="4"/>
        <end position="124"/>
    </location>
</feature>
<dbReference type="EMBL" id="BAABEY010000029">
    <property type="protein sequence ID" value="GAA4443431.1"/>
    <property type="molecule type" value="Genomic_DNA"/>
</dbReference>
<dbReference type="InterPro" id="IPR038475">
    <property type="entry name" value="RecG_C_sf"/>
</dbReference>
<dbReference type="Gene3D" id="3.30.950.30">
    <property type="entry name" value="Schlafen, AAA domain"/>
    <property type="match status" value="1"/>
</dbReference>
<sequence length="554" mass="63555">MDTESITIEYKSLRKVTSGDAGFKDLAVTCVCFANTLGGKIVIGIEDKDKEPPSNQTISNEQMNATISRLRSLCFNVGLVLNDKETHPNGGEYFSIAVQPALKSLATTSDGKVYIRIGDQCQSARGEDILRIATEKDAFQWELQLRNYPISQIDTGSIAQFSNEIRASDRVKQFVKDFDDIAILEHYNLIQNSILTNLGVLWLGTPQMRSRLVYPITVQYLVYDELDKKVRKEEWLDYMQTPKELILDIEQKAVELTYFDEFPQGFFRNKIPHYDKRLVRELLINAFVHKSFSISGDIFIKVYPDRLEVTNPGGLPLGITKDNILHTTSRRNPHLIRVFHDLKLMEGEGSGFDLMYEIASRDSKPYPVPISDFNTTTVVQYSEILDEEALMIVDFIGRNYQLTQKETIALGVVARHKKILATNLTKALQLTEEDRLRTYVSKLIERHILITRGIKKGTEYLINPKLISSAKINVKPTLKVIEPHRLEALIEADLGRYPKSQIIDVHKRLEDVPIEDIRKKVYSMVKNGVLEHTPDKTYRRYWLAKKNRTEKENK</sequence>